<evidence type="ECO:0000256" key="2">
    <source>
        <dbReference type="ARBA" id="ARBA00022964"/>
    </source>
</evidence>
<keyword evidence="4" id="KW-0408">Iron</keyword>
<dbReference type="EMBL" id="CP012508">
    <property type="protein sequence ID" value="ALB23198.1"/>
    <property type="molecule type" value="Genomic_DNA"/>
</dbReference>
<dbReference type="Pfam" id="PF07063">
    <property type="entry name" value="HGLS"/>
    <property type="match status" value="2"/>
</dbReference>
<proteinExistence type="inferred from homology"/>
<dbReference type="CDD" id="cd16350">
    <property type="entry name" value="VOC_like"/>
    <property type="match status" value="1"/>
</dbReference>
<dbReference type="Gene3D" id="3.10.180.50">
    <property type="match status" value="1"/>
</dbReference>
<dbReference type="GO" id="GO:0051213">
    <property type="term" value="F:dioxygenase activity"/>
    <property type="evidence" value="ECO:0007669"/>
    <property type="project" value="UniProtKB-KW"/>
</dbReference>
<dbReference type="PANTHER" id="PTHR31136:SF5">
    <property type="entry name" value="2-OXOADIPATE DIOXYGENASE_DECARBOXYLASE, CHLOROPLASTIC"/>
    <property type="match status" value="1"/>
</dbReference>
<dbReference type="PANTHER" id="PTHR31136">
    <property type="entry name" value="DUF1338 DOMAIN-CONTAINING PROTEIN"/>
    <property type="match status" value="1"/>
</dbReference>
<dbReference type="RefSeq" id="WP_036773797.1">
    <property type="nucleotide sequence ID" value="NZ_CP012508.1"/>
</dbReference>
<evidence type="ECO:0000313" key="8">
    <source>
        <dbReference type="EMBL" id="ALB23198.1"/>
    </source>
</evidence>
<protein>
    <recommendedName>
        <fullName evidence="6">2-oxoadipate dioxygenase/decarboxylase</fullName>
        <ecNumber evidence="6">1.13.11.93</ecNumber>
    </recommendedName>
    <alternativeName>
        <fullName evidence="7">2-hydroxyglutarate synthase</fullName>
    </alternativeName>
</protein>
<evidence type="ECO:0000256" key="3">
    <source>
        <dbReference type="ARBA" id="ARBA00023002"/>
    </source>
</evidence>
<dbReference type="Proteomes" id="UP000029558">
    <property type="component" value="Chromosome"/>
</dbReference>
<evidence type="ECO:0000313" key="9">
    <source>
        <dbReference type="Proteomes" id="UP000029558"/>
    </source>
</evidence>
<keyword evidence="3" id="KW-0560">Oxidoreductase</keyword>
<keyword evidence="8" id="KW-0032">Aminotransferase</keyword>
<comment type="similarity">
    <text evidence="5">Belongs to the 2-oxoadipate dioxygenase/decarboxylase family.</text>
</comment>
<comment type="cofactor">
    <cofactor evidence="1">
        <name>Fe(2+)</name>
        <dbReference type="ChEBI" id="CHEBI:29033"/>
    </cofactor>
</comment>
<evidence type="ECO:0000256" key="7">
    <source>
        <dbReference type="ARBA" id="ARBA00035045"/>
    </source>
</evidence>
<sequence>MSKLDDVFSNFWETYTKNNPHVTKIHNLLLKEGEIVENDHIALRTFNDPRVNIDRLSRLFIAQGYKEAGEYHFKEKKLYAKHFEHEDESQPRIFISELLLEEFSQELQQVVKTSIDQIPHDILHAEGLPWAQLVWGPIKHELYQGLLKESEYAAWVYAFGFQANHFTVNVNALKKYDTLEKLNEFLKSKKVTLNSSGGEIKGSTEVGLEQSSTMAGKIDVTFLEGIFKIPSCYYEFAQRYEVDGKLYTGFVASSADKIFESTNKSGAVA</sequence>
<dbReference type="SMART" id="SM01150">
    <property type="entry name" value="DUF1338"/>
    <property type="match status" value="1"/>
</dbReference>
<dbReference type="EC" id="1.13.11.93" evidence="6"/>
<gene>
    <name evidence="8" type="ORF">KU39_2018</name>
</gene>
<keyword evidence="2" id="KW-0223">Dioxygenase</keyword>
<dbReference type="InterPro" id="IPR009770">
    <property type="entry name" value="HGLS"/>
</dbReference>
<organism evidence="8 9">
    <name type="scientific">Piscirickettsia salmonis</name>
    <dbReference type="NCBI Taxonomy" id="1238"/>
    <lineage>
        <taxon>Bacteria</taxon>
        <taxon>Pseudomonadati</taxon>
        <taxon>Pseudomonadota</taxon>
        <taxon>Gammaproteobacteria</taxon>
        <taxon>Thiotrichales</taxon>
        <taxon>Piscirickettsiaceae</taxon>
        <taxon>Piscirickettsia</taxon>
    </lineage>
</organism>
<evidence type="ECO:0000256" key="4">
    <source>
        <dbReference type="ARBA" id="ARBA00023004"/>
    </source>
</evidence>
<accession>A0A1L6THH1</accession>
<reference evidence="8 9" key="1">
    <citation type="journal article" date="2014" name="Genome Announc.">
        <title>Comparative Genome Analysis of Two Isolates of the Fish Pathogen Piscirickettsia salmonis from Different Hosts Reveals Major Differences in Virulence-Associated Secretion Systems.</title>
        <authorList>
            <person name="Bohle H."/>
            <person name="Henriquez P."/>
            <person name="Grothusen H."/>
            <person name="Navas E."/>
            <person name="Sandoval A."/>
            <person name="Bustamante F."/>
            <person name="Bustos P."/>
            <person name="Mancilla M."/>
        </authorList>
    </citation>
    <scope>NUCLEOTIDE SEQUENCE [LARGE SCALE GENOMIC DNA]</scope>
    <source>
        <strain evidence="9">B1-32597</strain>
    </source>
</reference>
<dbReference type="AlphaFoldDB" id="A0A1L6THH1"/>
<keyword evidence="8" id="KW-0808">Transferase</keyword>
<evidence type="ECO:0000256" key="6">
    <source>
        <dbReference type="ARBA" id="ARBA00035023"/>
    </source>
</evidence>
<name>A0A1L6THH1_PISSA</name>
<evidence type="ECO:0000256" key="5">
    <source>
        <dbReference type="ARBA" id="ARBA00035013"/>
    </source>
</evidence>
<evidence type="ECO:0000256" key="1">
    <source>
        <dbReference type="ARBA" id="ARBA00001954"/>
    </source>
</evidence>
<dbReference type="GO" id="GO:0008483">
    <property type="term" value="F:transaminase activity"/>
    <property type="evidence" value="ECO:0007669"/>
    <property type="project" value="UniProtKB-KW"/>
</dbReference>